<reference evidence="2" key="1">
    <citation type="journal article" date="2020" name="Nature">
        <title>Giant virus diversity and host interactions through global metagenomics.</title>
        <authorList>
            <person name="Schulz F."/>
            <person name="Roux S."/>
            <person name="Paez-Espino D."/>
            <person name="Jungbluth S."/>
            <person name="Walsh D.A."/>
            <person name="Denef V.J."/>
            <person name="McMahon K.D."/>
            <person name="Konstantinidis K.T."/>
            <person name="Eloe-Fadrosh E.A."/>
            <person name="Kyrpides N.C."/>
            <person name="Woyke T."/>
        </authorList>
    </citation>
    <scope>NUCLEOTIDE SEQUENCE</scope>
    <source>
        <strain evidence="2">GVMAG-M-3300020185-33</strain>
    </source>
</reference>
<dbReference type="EMBL" id="MN739334">
    <property type="protein sequence ID" value="QHS99046.1"/>
    <property type="molecule type" value="Genomic_DNA"/>
</dbReference>
<dbReference type="AlphaFoldDB" id="A0A6C0C3U3"/>
<feature type="region of interest" description="Disordered" evidence="1">
    <location>
        <begin position="258"/>
        <end position="322"/>
    </location>
</feature>
<sequence>MSASDSITKAKLFNPSNVTYKAPLVNKRGGKSVMCQLNGAPIVLQFPLMLTWGINERVDEQSGRVSYDMALQFEKGKSSSIDKFESALQKFQDKILDDAVSKSKEWFGKSKLSREVAEAMMYPILKHPKKKDGSGEPDFERSPTLKLKIPFWDNKYNIELYSMEGKPAYLPEDTARKMGIDSPQGVRCPVDLVPKASHVKGLLACTGVWMAGGRFGVTWKLVQACVRPPVRLVGSGQCHIAEDSDDEEMDDTLNKHDAVVNNDNSSSYKEEEVLGPTFDESDQEEAEEEAEEEAGEQKETCPPSPKKKKRVVRRKKVVKSDD</sequence>
<accession>A0A6C0C3U3</accession>
<feature type="compositionally biased region" description="Basic residues" evidence="1">
    <location>
        <begin position="305"/>
        <end position="322"/>
    </location>
</feature>
<name>A0A6C0C3U3_9ZZZZ</name>
<proteinExistence type="predicted"/>
<organism evidence="2">
    <name type="scientific">viral metagenome</name>
    <dbReference type="NCBI Taxonomy" id="1070528"/>
    <lineage>
        <taxon>unclassified sequences</taxon>
        <taxon>metagenomes</taxon>
        <taxon>organismal metagenomes</taxon>
    </lineage>
</organism>
<evidence type="ECO:0000313" key="2">
    <source>
        <dbReference type="EMBL" id="QHS99046.1"/>
    </source>
</evidence>
<feature type="compositionally biased region" description="Acidic residues" evidence="1">
    <location>
        <begin position="279"/>
        <end position="294"/>
    </location>
</feature>
<protein>
    <submittedName>
        <fullName evidence="2">Uncharacterized protein</fullName>
    </submittedName>
</protein>
<evidence type="ECO:0000256" key="1">
    <source>
        <dbReference type="SAM" id="MobiDB-lite"/>
    </source>
</evidence>